<dbReference type="InterPro" id="IPR029058">
    <property type="entry name" value="AB_hydrolase_fold"/>
</dbReference>
<accession>A0A2T9ZGI0</accession>
<protein>
    <recommendedName>
        <fullName evidence="2">AB hydrolase-1 domain-containing protein</fullName>
    </recommendedName>
</protein>
<dbReference type="GO" id="GO:0006654">
    <property type="term" value="P:phosphatidic acid biosynthetic process"/>
    <property type="evidence" value="ECO:0007669"/>
    <property type="project" value="TreeGrafter"/>
</dbReference>
<organism evidence="3 4">
    <name type="scientific">Smittium megazygosporum</name>
    <dbReference type="NCBI Taxonomy" id="133381"/>
    <lineage>
        <taxon>Eukaryota</taxon>
        <taxon>Fungi</taxon>
        <taxon>Fungi incertae sedis</taxon>
        <taxon>Zoopagomycota</taxon>
        <taxon>Kickxellomycotina</taxon>
        <taxon>Harpellomycetes</taxon>
        <taxon>Harpellales</taxon>
        <taxon>Legeriomycetaceae</taxon>
        <taxon>Smittium</taxon>
    </lineage>
</organism>
<gene>
    <name evidence="3" type="ORF">BB560_001828</name>
</gene>
<dbReference type="GO" id="GO:0055088">
    <property type="term" value="P:lipid homeostasis"/>
    <property type="evidence" value="ECO:0007669"/>
    <property type="project" value="TreeGrafter"/>
</dbReference>
<dbReference type="GO" id="GO:0052689">
    <property type="term" value="F:carboxylic ester hydrolase activity"/>
    <property type="evidence" value="ECO:0007669"/>
    <property type="project" value="TreeGrafter"/>
</dbReference>
<keyword evidence="4" id="KW-1185">Reference proteome</keyword>
<sequence>MTTKVLVRNGSMEPSRGFFGTIFKPIVSWYIPTSRAKSEMAERRLLAVGNLLVSNYPEEIMSDKDSIEFKGDMTRASIHNVYIDDSNFIRTLVVSGNNSNTSSFELESKQDADDTSPEKKEWLVLAHGFGNGLGFFFKNYHELSKIPDTNVVGIDWLGMGLSSRSKFEVDKKLPIKQQVHQAEDYFVESLEKWRAEMNIEKMTLLGHSFGGYMSSLYALKYPQRINKLILESPVGLQRTPEGLDKFLETGNFDLIDVEKIQENLNELKSNTSDTSSANELEIIARERNLLFAERFKSIKPTYKTLGKLAIKTWNNYISPQSLVRAAGRFGPGIINKYVEHFGPLTEEERAGLGKYMYHVSAQPEGSERSICVILKALAFGRDPLLDRLDKLKVPTYFIYGEKDWMDFKTGYDLHLKLKPKSDIFRVPDAGHNMQLDNPDAFNSLIKKIVTEK</sequence>
<comment type="caution">
    <text evidence="3">The sequence shown here is derived from an EMBL/GenBank/DDBJ whole genome shotgun (WGS) entry which is preliminary data.</text>
</comment>
<dbReference type="GO" id="GO:0005739">
    <property type="term" value="C:mitochondrion"/>
    <property type="evidence" value="ECO:0007669"/>
    <property type="project" value="TreeGrafter"/>
</dbReference>
<evidence type="ECO:0000256" key="1">
    <source>
        <dbReference type="ARBA" id="ARBA00038097"/>
    </source>
</evidence>
<dbReference type="EMBL" id="MBFS01000203">
    <property type="protein sequence ID" value="PVV03686.1"/>
    <property type="molecule type" value="Genomic_DNA"/>
</dbReference>
<feature type="domain" description="AB hydrolase-1" evidence="2">
    <location>
        <begin position="122"/>
        <end position="438"/>
    </location>
</feature>
<evidence type="ECO:0000313" key="4">
    <source>
        <dbReference type="Proteomes" id="UP000245609"/>
    </source>
</evidence>
<dbReference type="GO" id="GO:0042171">
    <property type="term" value="F:lysophosphatidic acid acyltransferase activity"/>
    <property type="evidence" value="ECO:0007669"/>
    <property type="project" value="TreeGrafter"/>
</dbReference>
<dbReference type="Pfam" id="PF00561">
    <property type="entry name" value="Abhydrolase_1"/>
    <property type="match status" value="1"/>
</dbReference>
<dbReference type="InterPro" id="IPR000073">
    <property type="entry name" value="AB_hydrolase_1"/>
</dbReference>
<dbReference type="Gene3D" id="3.40.50.1820">
    <property type="entry name" value="alpha/beta hydrolase"/>
    <property type="match status" value="1"/>
</dbReference>
<dbReference type="SUPFAM" id="SSF53474">
    <property type="entry name" value="alpha/beta-Hydrolases"/>
    <property type="match status" value="1"/>
</dbReference>
<name>A0A2T9ZGI0_9FUNG</name>
<proteinExistence type="inferred from homology"/>
<reference evidence="3 4" key="1">
    <citation type="journal article" date="2018" name="MBio">
        <title>Comparative Genomics Reveals the Core Gene Toolbox for the Fungus-Insect Symbiosis.</title>
        <authorList>
            <person name="Wang Y."/>
            <person name="Stata M."/>
            <person name="Wang W."/>
            <person name="Stajich J.E."/>
            <person name="White M.M."/>
            <person name="Moncalvo J.M."/>
        </authorList>
    </citation>
    <scope>NUCLEOTIDE SEQUENCE [LARGE SCALE GENOMIC DNA]</scope>
    <source>
        <strain evidence="3 4">SC-DP-2</strain>
    </source>
</reference>
<dbReference type="OrthoDB" id="7457040at2759"/>
<dbReference type="PANTHER" id="PTHR42886:SF29">
    <property type="entry name" value="PUMMELIG, ISOFORM A"/>
    <property type="match status" value="1"/>
</dbReference>
<dbReference type="Proteomes" id="UP000245609">
    <property type="component" value="Unassembled WGS sequence"/>
</dbReference>
<dbReference type="STRING" id="133381.A0A2T9ZGI0"/>
<dbReference type="AlphaFoldDB" id="A0A2T9ZGI0"/>
<evidence type="ECO:0000313" key="3">
    <source>
        <dbReference type="EMBL" id="PVV03686.1"/>
    </source>
</evidence>
<comment type="similarity">
    <text evidence="1">Belongs to the peptidase S33 family. ABHD4/ABHD5 subfamily.</text>
</comment>
<dbReference type="PANTHER" id="PTHR42886">
    <property type="entry name" value="RE40534P-RELATED"/>
    <property type="match status" value="1"/>
</dbReference>
<evidence type="ECO:0000259" key="2">
    <source>
        <dbReference type="Pfam" id="PF00561"/>
    </source>
</evidence>